<keyword evidence="3" id="KW-1185">Reference proteome</keyword>
<feature type="signal peptide" evidence="1">
    <location>
        <begin position="1"/>
        <end position="21"/>
    </location>
</feature>
<accession>A0A502F4J9</accession>
<gene>
    <name evidence="2" type="ORF">EAH81_06360</name>
</gene>
<keyword evidence="1" id="KW-0732">Signal</keyword>
<organism evidence="2 3">
    <name type="scientific">Flavobacterium pectinovorum</name>
    <dbReference type="NCBI Taxonomy" id="29533"/>
    <lineage>
        <taxon>Bacteria</taxon>
        <taxon>Pseudomonadati</taxon>
        <taxon>Bacteroidota</taxon>
        <taxon>Flavobacteriia</taxon>
        <taxon>Flavobacteriales</taxon>
        <taxon>Flavobacteriaceae</taxon>
        <taxon>Flavobacterium</taxon>
    </lineage>
</organism>
<dbReference type="EMBL" id="RCZH01000003">
    <property type="protein sequence ID" value="TPG44164.1"/>
    <property type="molecule type" value="Genomic_DNA"/>
</dbReference>
<sequence length="84" mass="8892">MKNLVKIIMPVGAFILASAGAVSTNAGSSKSTADIQGYNRNSLTEPCEEVRLCNNQGTQICTLAGDQAFEQVGANCSKVLYHKN</sequence>
<proteinExistence type="predicted"/>
<dbReference type="Pfam" id="PF20130">
    <property type="entry name" value="DUF6520"/>
    <property type="match status" value="1"/>
</dbReference>
<reference evidence="2 3" key="1">
    <citation type="journal article" date="2019" name="Environ. Microbiol.">
        <title>Species interactions and distinct microbial communities in high Arctic permafrost affected cryosols are associated with the CH4 and CO2 gas fluxes.</title>
        <authorList>
            <person name="Altshuler I."/>
            <person name="Hamel J."/>
            <person name="Turney S."/>
            <person name="Magnuson E."/>
            <person name="Levesque R."/>
            <person name="Greer C."/>
            <person name="Whyte L.G."/>
        </authorList>
    </citation>
    <scope>NUCLEOTIDE SEQUENCE [LARGE SCALE GENOMIC DNA]</scope>
    <source>
        <strain evidence="2 3">42</strain>
    </source>
</reference>
<evidence type="ECO:0000313" key="2">
    <source>
        <dbReference type="EMBL" id="TPG44164.1"/>
    </source>
</evidence>
<evidence type="ECO:0000256" key="1">
    <source>
        <dbReference type="SAM" id="SignalP"/>
    </source>
</evidence>
<dbReference type="OrthoDB" id="1362496at2"/>
<dbReference type="RefSeq" id="WP_140504927.1">
    <property type="nucleotide sequence ID" value="NZ_RCZH01000003.1"/>
</dbReference>
<comment type="caution">
    <text evidence="2">The sequence shown here is derived from an EMBL/GenBank/DDBJ whole genome shotgun (WGS) entry which is preliminary data.</text>
</comment>
<evidence type="ECO:0008006" key="4">
    <source>
        <dbReference type="Google" id="ProtNLM"/>
    </source>
</evidence>
<evidence type="ECO:0000313" key="3">
    <source>
        <dbReference type="Proteomes" id="UP000319700"/>
    </source>
</evidence>
<dbReference type="Proteomes" id="UP000319700">
    <property type="component" value="Unassembled WGS sequence"/>
</dbReference>
<name>A0A502F4J9_9FLAO</name>
<dbReference type="InterPro" id="IPR045391">
    <property type="entry name" value="DUF6520"/>
</dbReference>
<protein>
    <recommendedName>
        <fullName evidence="4">DUF333 domain-containing protein</fullName>
    </recommendedName>
</protein>
<dbReference type="AlphaFoldDB" id="A0A502F4J9"/>
<feature type="chain" id="PRO_5021342269" description="DUF333 domain-containing protein" evidence="1">
    <location>
        <begin position="22"/>
        <end position="84"/>
    </location>
</feature>